<evidence type="ECO:0000256" key="4">
    <source>
        <dbReference type="ARBA" id="ARBA00022630"/>
    </source>
</evidence>
<keyword evidence="7" id="KW-0560">Oxidoreductase</keyword>
<evidence type="ECO:0000313" key="12">
    <source>
        <dbReference type="Proteomes" id="UP001500420"/>
    </source>
</evidence>
<dbReference type="PIRSF" id="PIRSF000196">
    <property type="entry name" value="Pro_dehydrog"/>
    <property type="match status" value="1"/>
</dbReference>
<dbReference type="InterPro" id="IPR029041">
    <property type="entry name" value="FAD-linked_oxidoreductase-like"/>
</dbReference>
<dbReference type="InterPro" id="IPR002872">
    <property type="entry name" value="Proline_DH_dom"/>
</dbReference>
<dbReference type="Gene3D" id="3.20.20.220">
    <property type="match status" value="1"/>
</dbReference>
<keyword evidence="6" id="KW-0274">FAD</keyword>
<comment type="caution">
    <text evidence="11">The sequence shown here is derived from an EMBL/GenBank/DDBJ whole genome shotgun (WGS) entry which is preliminary data.</text>
</comment>
<organism evidence="11 12">
    <name type="scientific">Natronoarchaeum mannanilyticum</name>
    <dbReference type="NCBI Taxonomy" id="926360"/>
    <lineage>
        <taxon>Archaea</taxon>
        <taxon>Methanobacteriati</taxon>
        <taxon>Methanobacteriota</taxon>
        <taxon>Stenosarchaea group</taxon>
        <taxon>Halobacteria</taxon>
        <taxon>Halobacteriales</taxon>
        <taxon>Natronoarchaeaceae</taxon>
    </lineage>
</organism>
<dbReference type="SUPFAM" id="SSF51730">
    <property type="entry name" value="FAD-linked oxidoreductase"/>
    <property type="match status" value="1"/>
</dbReference>
<evidence type="ECO:0000256" key="6">
    <source>
        <dbReference type="ARBA" id="ARBA00022827"/>
    </source>
</evidence>
<evidence type="ECO:0000256" key="1">
    <source>
        <dbReference type="ARBA" id="ARBA00001974"/>
    </source>
</evidence>
<proteinExistence type="predicted"/>
<name>A0AAV3T664_9EURY</name>
<dbReference type="InterPro" id="IPR015659">
    <property type="entry name" value="Proline_oxidase"/>
</dbReference>
<evidence type="ECO:0000256" key="8">
    <source>
        <dbReference type="ARBA" id="ARBA00023062"/>
    </source>
</evidence>
<dbReference type="PANTHER" id="PTHR13914:SF0">
    <property type="entry name" value="PROLINE DEHYDROGENASE 1, MITOCHONDRIAL"/>
    <property type="match status" value="1"/>
</dbReference>
<accession>A0AAV3T664</accession>
<keyword evidence="8" id="KW-0642">Proline metabolism</keyword>
<evidence type="ECO:0000313" key="11">
    <source>
        <dbReference type="EMBL" id="GAA0665637.1"/>
    </source>
</evidence>
<evidence type="ECO:0000256" key="5">
    <source>
        <dbReference type="ARBA" id="ARBA00022741"/>
    </source>
</evidence>
<reference evidence="11 12" key="1">
    <citation type="journal article" date="2019" name="Int. J. Syst. Evol. Microbiol.">
        <title>The Global Catalogue of Microorganisms (GCM) 10K type strain sequencing project: providing services to taxonomists for standard genome sequencing and annotation.</title>
        <authorList>
            <consortium name="The Broad Institute Genomics Platform"/>
            <consortium name="The Broad Institute Genome Sequencing Center for Infectious Disease"/>
            <person name="Wu L."/>
            <person name="Ma J."/>
        </authorList>
    </citation>
    <scope>NUCLEOTIDE SEQUENCE [LARGE SCALE GENOMIC DNA]</scope>
    <source>
        <strain evidence="11 12">JCM 16328</strain>
    </source>
</reference>
<evidence type="ECO:0000256" key="9">
    <source>
        <dbReference type="ARBA" id="ARBA00048779"/>
    </source>
</evidence>
<dbReference type="AlphaFoldDB" id="A0AAV3T664"/>
<dbReference type="PANTHER" id="PTHR13914">
    <property type="entry name" value="PROLINE OXIDASE"/>
    <property type="match status" value="1"/>
</dbReference>
<dbReference type="Pfam" id="PF01619">
    <property type="entry name" value="Pro_dh"/>
    <property type="match status" value="1"/>
</dbReference>
<evidence type="ECO:0000259" key="10">
    <source>
        <dbReference type="Pfam" id="PF01619"/>
    </source>
</evidence>
<comment type="catalytic activity">
    <reaction evidence="9">
        <text>L-proline + a quinone = (S)-1-pyrroline-5-carboxylate + a quinol + H(+)</text>
        <dbReference type="Rhea" id="RHEA:23784"/>
        <dbReference type="ChEBI" id="CHEBI:15378"/>
        <dbReference type="ChEBI" id="CHEBI:17388"/>
        <dbReference type="ChEBI" id="CHEBI:24646"/>
        <dbReference type="ChEBI" id="CHEBI:60039"/>
        <dbReference type="ChEBI" id="CHEBI:132124"/>
        <dbReference type="EC" id="1.5.5.2"/>
    </reaction>
</comment>
<gene>
    <name evidence="11" type="ORF">GCM10009020_08420</name>
</gene>
<dbReference type="GO" id="GO:0010133">
    <property type="term" value="P:L-proline catabolic process to L-glutamate"/>
    <property type="evidence" value="ECO:0007669"/>
    <property type="project" value="InterPro"/>
</dbReference>
<evidence type="ECO:0000256" key="7">
    <source>
        <dbReference type="ARBA" id="ARBA00023002"/>
    </source>
</evidence>
<dbReference type="Proteomes" id="UP001500420">
    <property type="component" value="Unassembled WGS sequence"/>
</dbReference>
<feature type="domain" description="Proline dehydrogenase" evidence="10">
    <location>
        <begin position="19"/>
        <end position="277"/>
    </location>
</feature>
<dbReference type="InterPro" id="IPR008219">
    <property type="entry name" value="PRODH_bac_arc"/>
</dbReference>
<dbReference type="GO" id="GO:0004657">
    <property type="term" value="F:proline dehydrogenase activity"/>
    <property type="evidence" value="ECO:0007669"/>
    <property type="project" value="UniProtKB-EC"/>
</dbReference>
<dbReference type="EC" id="1.5.5.2" evidence="3"/>
<sequence>MIPPVASRFVAGETPSAALDHAAQNREDGVGTILNLLGEHHDDPEVASGDVEAYRDMIDEVAAAEETAPSGPETCISVKPSQIGLEISDGEFAANLRRIVERGDERGVFVWVDMENYETTDATLDAYEELAREHDGGVGLCLQANLKRTRDDLDRLADVPGKIRLVKGAYDEPESIAYKEKSRVNEAYKTLLEDAFEHRDGGVAVGSHDPEMIEYARQLHEEYGTPYEVQMLMGVRDDAQRELAAEGVDVYQYVPYGSRWLLYFYRRVRERKENLLFAARAVVQGVVPG</sequence>
<dbReference type="EMBL" id="BAAADV010000001">
    <property type="protein sequence ID" value="GAA0665637.1"/>
    <property type="molecule type" value="Genomic_DNA"/>
</dbReference>
<keyword evidence="12" id="KW-1185">Reference proteome</keyword>
<evidence type="ECO:0000256" key="2">
    <source>
        <dbReference type="ARBA" id="ARBA00004739"/>
    </source>
</evidence>
<evidence type="ECO:0000256" key="3">
    <source>
        <dbReference type="ARBA" id="ARBA00012695"/>
    </source>
</evidence>
<comment type="pathway">
    <text evidence="2">Amino-acid degradation; L-proline degradation into L-glutamate; L-glutamate from L-proline: step 1/2.</text>
</comment>
<keyword evidence="5" id="KW-0547">Nucleotide-binding</keyword>
<keyword evidence="4" id="KW-0285">Flavoprotein</keyword>
<comment type="cofactor">
    <cofactor evidence="1">
        <name>FAD</name>
        <dbReference type="ChEBI" id="CHEBI:57692"/>
    </cofactor>
</comment>
<protein>
    <recommendedName>
        <fullName evidence="3">proline dehydrogenase</fullName>
        <ecNumber evidence="3">1.5.5.2</ecNumber>
    </recommendedName>
</protein>
<dbReference type="RefSeq" id="WP_343772631.1">
    <property type="nucleotide sequence ID" value="NZ_BAAADV010000001.1"/>
</dbReference>
<dbReference type="GO" id="GO:0000166">
    <property type="term" value="F:nucleotide binding"/>
    <property type="evidence" value="ECO:0007669"/>
    <property type="project" value="UniProtKB-KW"/>
</dbReference>